<keyword evidence="1" id="KW-0472">Membrane</keyword>
<feature type="domain" description="Band 7" evidence="2">
    <location>
        <begin position="57"/>
        <end position="224"/>
    </location>
</feature>
<dbReference type="Pfam" id="PF01145">
    <property type="entry name" value="Band_7"/>
    <property type="match status" value="1"/>
</dbReference>
<feature type="transmembrane region" description="Helical" evidence="1">
    <location>
        <begin position="43"/>
        <end position="62"/>
    </location>
</feature>
<dbReference type="InterPro" id="IPR001107">
    <property type="entry name" value="Band_7"/>
</dbReference>
<dbReference type="PANTHER" id="PTHR42911:SF2">
    <property type="entry name" value="PROHIBITIN FAMILY PROTEIN"/>
    <property type="match status" value="1"/>
</dbReference>
<reference evidence="3" key="1">
    <citation type="journal article" date="2021" name="Proc. Natl. Acad. Sci. U.S.A.">
        <title>A Catalog of Tens of Thousands of Viruses from Human Metagenomes Reveals Hidden Associations with Chronic Diseases.</title>
        <authorList>
            <person name="Tisza M.J."/>
            <person name="Buck C.B."/>
        </authorList>
    </citation>
    <scope>NUCLEOTIDE SEQUENCE</scope>
    <source>
        <strain evidence="3">CtwQg18</strain>
    </source>
</reference>
<organism evidence="3">
    <name type="scientific">Siphoviridae sp. ctwQg18</name>
    <dbReference type="NCBI Taxonomy" id="2826516"/>
    <lineage>
        <taxon>Viruses</taxon>
        <taxon>Duplodnaviria</taxon>
        <taxon>Heunggongvirae</taxon>
        <taxon>Uroviricota</taxon>
        <taxon>Caudoviricetes</taxon>
    </lineage>
</organism>
<accession>A0A8S5MIR3</accession>
<evidence type="ECO:0000256" key="1">
    <source>
        <dbReference type="SAM" id="Phobius"/>
    </source>
</evidence>
<evidence type="ECO:0000313" key="3">
    <source>
        <dbReference type="EMBL" id="DAD82140.1"/>
    </source>
</evidence>
<dbReference type="EMBL" id="BK014913">
    <property type="protein sequence ID" value="DAD82143.1"/>
    <property type="molecule type" value="Genomic_DNA"/>
</dbReference>
<protein>
    <submittedName>
        <fullName evidence="3">High frequency of lysogenization C protein</fullName>
    </submittedName>
</protein>
<keyword evidence="1" id="KW-1133">Transmembrane helix</keyword>
<dbReference type="SMART" id="SM00244">
    <property type="entry name" value="PHB"/>
    <property type="match status" value="1"/>
</dbReference>
<sequence>MSIILTIIGIILFLGGIIAGCSLKQYEIEEKGNEKAKFPKGFVVVMLVGLIVFGVGNSLVIIPTGYTGVKSTFGQIDETTIQNGANWKIPFVQKIEKVNNKQQDIVFDGQIWSETSERTALYYDDITVTYQINPEMSAWIYANVSNYKENLVTQTLVASAIKTSSKSLTSTDATNRGIVEPLSMQNIQKALDEKYGEDVVIINKVVIANTDFEDSYNQAIAEKQTAQLAYEQQQIENQKKIEAAEADAKVKTTQAQGEADAAVIKAQGEADANKLLNDSLTNKILQQMYLEKWDGALPKVSLSDGTDTIVDIGDLSPTTEVQSNE</sequence>
<dbReference type="EMBL" id="BK014913">
    <property type="protein sequence ID" value="DAD82140.1"/>
    <property type="molecule type" value="Genomic_DNA"/>
</dbReference>
<keyword evidence="1" id="KW-0812">Transmembrane</keyword>
<name>A0A8S5MIR3_9CAUD</name>
<dbReference type="PANTHER" id="PTHR42911">
    <property type="entry name" value="MODULATOR OF FTSH PROTEASE HFLC"/>
    <property type="match status" value="1"/>
</dbReference>
<proteinExistence type="predicted"/>
<evidence type="ECO:0000259" key="2">
    <source>
        <dbReference type="SMART" id="SM00244"/>
    </source>
</evidence>